<keyword evidence="4" id="KW-1185">Reference proteome</keyword>
<sequence>MIELDLKGLNCPMPILKTKQAMKNMVKGDQLRVLATDPHSEIDFKAYLARTGDHLLECFEADGVFTFLIEKA</sequence>
<dbReference type="PROSITE" id="PS01148">
    <property type="entry name" value="UPF0033"/>
    <property type="match status" value="1"/>
</dbReference>
<dbReference type="AlphaFoldDB" id="A0A2U2AEC8"/>
<dbReference type="Gene3D" id="3.30.110.40">
    <property type="entry name" value="TusA-like domain"/>
    <property type="match status" value="1"/>
</dbReference>
<evidence type="ECO:0000259" key="2">
    <source>
        <dbReference type="PROSITE" id="PS01148"/>
    </source>
</evidence>
<dbReference type="PANTHER" id="PTHR33279:SF6">
    <property type="entry name" value="SULFUR CARRIER PROTEIN YEDF-RELATED"/>
    <property type="match status" value="1"/>
</dbReference>
<dbReference type="EMBL" id="QEWQ01000004">
    <property type="protein sequence ID" value="PWD81013.1"/>
    <property type="molecule type" value="Genomic_DNA"/>
</dbReference>
<dbReference type="InterPro" id="IPR036868">
    <property type="entry name" value="TusA-like_sf"/>
</dbReference>
<reference evidence="4" key="1">
    <citation type="submission" date="2018-05" db="EMBL/GenBank/DDBJ databases">
        <title>Ignatzschineria dubaiensis sp. nov., isolated from necrotic foot tissues of dromedaries (Camelus dromedarius) and associated maggots in Dubai, United Arab Emirates.</title>
        <authorList>
            <person name="Tsang C.C."/>
            <person name="Tang J.Y.M."/>
            <person name="Fong J.Y.H."/>
            <person name="Kinne J."/>
            <person name="Lee H.H."/>
            <person name="Joseph M."/>
            <person name="Jose S."/>
            <person name="Schuster R.K."/>
            <person name="Tang Y."/>
            <person name="Sivakumar S."/>
            <person name="Chen J.H.K."/>
            <person name="Teng J.L.L."/>
            <person name="Lau S.K.P."/>
            <person name="Wernery U."/>
            <person name="Woo P.C.Y."/>
        </authorList>
    </citation>
    <scope>NUCLEOTIDE SEQUENCE [LARGE SCALE GENOMIC DNA]</scope>
    <source>
        <strain evidence="4">KCTC 22644</strain>
    </source>
</reference>
<evidence type="ECO:0000313" key="4">
    <source>
        <dbReference type="Proteomes" id="UP000245020"/>
    </source>
</evidence>
<dbReference type="InterPro" id="IPR001455">
    <property type="entry name" value="TusA-like"/>
</dbReference>
<dbReference type="PANTHER" id="PTHR33279">
    <property type="entry name" value="SULFUR CARRIER PROTEIN YEDF-RELATED"/>
    <property type="match status" value="1"/>
</dbReference>
<comment type="caution">
    <text evidence="3">The sequence shown here is derived from an EMBL/GenBank/DDBJ whole genome shotgun (WGS) entry which is preliminary data.</text>
</comment>
<dbReference type="Proteomes" id="UP000245020">
    <property type="component" value="Unassembled WGS sequence"/>
</dbReference>
<organism evidence="3 4">
    <name type="scientific">Ignatzschineria ureiclastica</name>
    <dbReference type="NCBI Taxonomy" id="472582"/>
    <lineage>
        <taxon>Bacteria</taxon>
        <taxon>Pseudomonadati</taxon>
        <taxon>Pseudomonadota</taxon>
        <taxon>Gammaproteobacteria</taxon>
        <taxon>Cardiobacteriales</taxon>
        <taxon>Ignatzschineriaceae</taxon>
        <taxon>Ignatzschineria</taxon>
    </lineage>
</organism>
<proteinExistence type="inferred from homology"/>
<dbReference type="Pfam" id="PF01206">
    <property type="entry name" value="TusA"/>
    <property type="match status" value="1"/>
</dbReference>
<comment type="similarity">
    <text evidence="1">Belongs to the sulfur carrier protein TusA family.</text>
</comment>
<dbReference type="CDD" id="cd00291">
    <property type="entry name" value="SirA_YedF_YeeD"/>
    <property type="match status" value="1"/>
</dbReference>
<evidence type="ECO:0000256" key="1">
    <source>
        <dbReference type="ARBA" id="ARBA00008984"/>
    </source>
</evidence>
<protein>
    <submittedName>
        <fullName evidence="3">Sulfurtransferase TusA family protein</fullName>
    </submittedName>
</protein>
<evidence type="ECO:0000313" key="3">
    <source>
        <dbReference type="EMBL" id="PWD81013.1"/>
    </source>
</evidence>
<dbReference type="GO" id="GO:0016740">
    <property type="term" value="F:transferase activity"/>
    <property type="evidence" value="ECO:0007669"/>
    <property type="project" value="UniProtKB-KW"/>
</dbReference>
<dbReference type="OrthoDB" id="9797352at2"/>
<dbReference type="SUPFAM" id="SSF64307">
    <property type="entry name" value="SirA-like"/>
    <property type="match status" value="1"/>
</dbReference>
<feature type="domain" description="UPF0033" evidence="2">
    <location>
        <begin position="4"/>
        <end position="28"/>
    </location>
</feature>
<accession>A0A2U2AEC8</accession>
<keyword evidence="3" id="KW-0808">Transferase</keyword>
<gene>
    <name evidence="3" type="ORF">DC083_07910</name>
</gene>
<name>A0A2U2AEC8_9GAMM</name>